<accession>D5MF96</accession>
<dbReference type="AlphaFoldDB" id="D5MF96"/>
<sequence>MISPRTLSATARAMDDFPTAVGPTSTMSGTEFKRLLPSKISPYPSLPKRGFIPPFGKGRSGGILLIVVVIFMRLLIIYLQVIIHHTQYPPFS</sequence>
<dbReference type="EMBL" id="FP565575">
    <property type="protein sequence ID" value="CBE68425.1"/>
    <property type="molecule type" value="Genomic_DNA"/>
</dbReference>
<feature type="transmembrane region" description="Helical" evidence="1">
    <location>
        <begin position="63"/>
        <end position="83"/>
    </location>
</feature>
<dbReference type="HOGENOM" id="CLU_2407803_0_0_0"/>
<name>D5MF96_METO1</name>
<protein>
    <submittedName>
        <fullName evidence="2">Uncharacterized protein</fullName>
    </submittedName>
</protein>
<dbReference type="STRING" id="671143.DAMO_1365"/>
<evidence type="ECO:0000313" key="2">
    <source>
        <dbReference type="EMBL" id="CBE68425.1"/>
    </source>
</evidence>
<evidence type="ECO:0000313" key="3">
    <source>
        <dbReference type="Proteomes" id="UP000006898"/>
    </source>
</evidence>
<reference evidence="2 3" key="1">
    <citation type="journal article" date="2010" name="Nature">
        <title>Nitrite-driven anaerobic methane oxidation by oxygenic bacteria.</title>
        <authorList>
            <person name="Ettwig K.F."/>
            <person name="Butler M.K."/>
            <person name="Le Paslier D."/>
            <person name="Pelletier E."/>
            <person name="Mangenot S."/>
            <person name="Kuypers M.M.M."/>
            <person name="Schreiber F."/>
            <person name="Dutilh B.E."/>
            <person name="Zedelius J."/>
            <person name="de Beer D."/>
            <person name="Gloerich J."/>
            <person name="Wessels H.J.C.T."/>
            <person name="van Allen T."/>
            <person name="Luesken F."/>
            <person name="Wu M."/>
            <person name="van de Pas-Schoonen K.T."/>
            <person name="Op den Camp H.J.M."/>
            <person name="Janssen-Megens E.M."/>
            <person name="Francoijs K-J."/>
            <person name="Stunnenberg H."/>
            <person name="Weissenbach J."/>
            <person name="Jetten M.S.M."/>
            <person name="Strous M."/>
        </authorList>
    </citation>
    <scope>NUCLEOTIDE SEQUENCE [LARGE SCALE GENOMIC DNA]</scope>
</reference>
<keyword evidence="1" id="KW-0812">Transmembrane</keyword>
<gene>
    <name evidence="2" type="ORF">DAMO_1365</name>
</gene>
<keyword evidence="1" id="KW-0472">Membrane</keyword>
<organism evidence="2 3">
    <name type="scientific">Methylomirabilis oxygeniifera</name>
    <dbReference type="NCBI Taxonomy" id="671143"/>
    <lineage>
        <taxon>Bacteria</taxon>
        <taxon>Candidatus Methylomirabilota</taxon>
        <taxon>Candidatus Methylomirabilia</taxon>
        <taxon>Candidatus Methylomirabilales</taxon>
        <taxon>Candidatus Methylomirabilaceae</taxon>
        <taxon>Candidatus Methylomirabilis</taxon>
    </lineage>
</organism>
<dbReference type="KEGG" id="mox:DAMO_1365"/>
<evidence type="ECO:0000256" key="1">
    <source>
        <dbReference type="SAM" id="Phobius"/>
    </source>
</evidence>
<keyword evidence="1" id="KW-1133">Transmembrane helix</keyword>
<dbReference type="Proteomes" id="UP000006898">
    <property type="component" value="Chromosome"/>
</dbReference>
<proteinExistence type="predicted"/>